<gene>
    <name evidence="3" type="ORF">ALP65_03107</name>
    <name evidence="2" type="ORF">CAZ10_15695</name>
    <name evidence="1" type="ORF">PAERUG_P19_London_7_VIM_2_05_10_03502</name>
</gene>
<organism evidence="3 6">
    <name type="scientific">Pseudomonas aeruginosa</name>
    <dbReference type="NCBI Taxonomy" id="287"/>
    <lineage>
        <taxon>Bacteria</taxon>
        <taxon>Pseudomonadati</taxon>
        <taxon>Pseudomonadota</taxon>
        <taxon>Gammaproteobacteria</taxon>
        <taxon>Pseudomonadales</taxon>
        <taxon>Pseudomonadaceae</taxon>
        <taxon>Pseudomonas</taxon>
    </lineage>
</organism>
<accession>A0A0C7CQP3</accession>
<dbReference type="AlphaFoldDB" id="A0A0C7CQP3"/>
<name>A0A0C7CQP3_PSEAI</name>
<evidence type="ECO:0000313" key="4">
    <source>
        <dbReference type="Proteomes" id="UP000045039"/>
    </source>
</evidence>
<evidence type="ECO:0000313" key="1">
    <source>
        <dbReference type="EMBL" id="CRP12367.1"/>
    </source>
</evidence>
<dbReference type="SUPFAM" id="SSF110296">
    <property type="entry name" value="Oligoxyloglucan reducing end-specific cellobiohydrolase"/>
    <property type="match status" value="1"/>
</dbReference>
<dbReference type="Proteomes" id="UP000270834">
    <property type="component" value="Unassembled WGS sequence"/>
</dbReference>
<reference evidence="2 5" key="3">
    <citation type="submission" date="2017-05" db="EMBL/GenBank/DDBJ databases">
        <authorList>
            <person name="Song R."/>
            <person name="Chenine A.L."/>
            <person name="Ruprecht R.M."/>
        </authorList>
    </citation>
    <scope>NUCLEOTIDE SEQUENCE [LARGE SCALE GENOMIC DNA]</scope>
    <source>
        <strain evidence="2 5">S567_C10_BS</strain>
    </source>
</reference>
<proteinExistence type="predicted"/>
<dbReference type="Proteomes" id="UP000194857">
    <property type="component" value="Unassembled WGS sequence"/>
</dbReference>
<evidence type="ECO:0000313" key="5">
    <source>
        <dbReference type="Proteomes" id="UP000194857"/>
    </source>
</evidence>
<dbReference type="RefSeq" id="WP_003110650.1">
    <property type="nucleotide sequence ID" value="NZ_AP017302.1"/>
</dbReference>
<comment type="caution">
    <text evidence="3">The sequence shown here is derived from an EMBL/GenBank/DDBJ whole genome shotgun (WGS) entry which is preliminary data.</text>
</comment>
<dbReference type="EMBL" id="NFFZ01000007">
    <property type="protein sequence ID" value="OTI61317.1"/>
    <property type="molecule type" value="Genomic_DNA"/>
</dbReference>
<evidence type="ECO:0000313" key="2">
    <source>
        <dbReference type="EMBL" id="OTI61317.1"/>
    </source>
</evidence>
<reference evidence="3 6" key="4">
    <citation type="submission" date="2018-08" db="EMBL/GenBank/DDBJ databases">
        <title>Recombination of ecologically and evolutionarily significant loci maintains genetic cohesion in the Pseudomonas syringae species complex.</title>
        <authorList>
            <person name="Dillon M."/>
            <person name="Thakur S."/>
            <person name="Almeida R.N.D."/>
            <person name="Weir B.S."/>
            <person name="Guttman D.S."/>
        </authorList>
    </citation>
    <scope>NUCLEOTIDE SEQUENCE [LARGE SCALE GENOMIC DNA]</scope>
    <source>
        <strain evidence="3 6">ICMP 7846</strain>
    </source>
</reference>
<dbReference type="EMBL" id="CVVU01000207">
    <property type="protein sequence ID" value="CRP12367.1"/>
    <property type="molecule type" value="Genomic_DNA"/>
</dbReference>
<evidence type="ECO:0000313" key="6">
    <source>
        <dbReference type="Proteomes" id="UP000270834"/>
    </source>
</evidence>
<protein>
    <submittedName>
        <fullName evidence="3">Uncharacterized protein</fullName>
    </submittedName>
</protein>
<sequence length="304" mass="33393">MAKSETALYFTNVIAIGPQEALLAGHLYLEGAEPSVTRVMMIDQDDWFHVYDIPEVVYSALQRSPRRGQQKGDYCFLGRAGLLREHPSGQSSTDATLDIDNVYLMDLCEVDGELYACGTQNQVLRQNKGVWQRIDQGLYVPLGDEVTACLNGIDGFSRDDVYAVGDAGAIWHWDGKGWQASAAPTNLPLYCVHCAADGTVYIGGSGGILLRGSAQVGWTDIGDRDLCSEVLENMVEFAGKLYVTATDQLLEYDGTRLSETKVPVQGKKAYYAIDAKPEVMWVVGDECVLSYDGGTWQRHVCPEN</sequence>
<reference evidence="4" key="2">
    <citation type="submission" date="2015-06" db="EMBL/GenBank/DDBJ databases">
        <authorList>
            <person name="Radhakrishnan Rajesh"/>
            <person name="Underwood Anthony"/>
            <person name="Al-Shahib Ali"/>
        </authorList>
    </citation>
    <scope>NUCLEOTIDE SEQUENCE [LARGE SCALE GENOMIC DNA]</scope>
    <source>
        <strain evidence="4">P19_London_7_VIM_2_05_10</strain>
    </source>
</reference>
<dbReference type="EMBL" id="RBSQ01000124">
    <property type="protein sequence ID" value="RMS64547.1"/>
    <property type="molecule type" value="Genomic_DNA"/>
</dbReference>
<reference evidence="1" key="1">
    <citation type="submission" date="2015-06" db="EMBL/GenBank/DDBJ databases">
        <authorList>
            <person name="Radhakrishnan R."/>
            <person name="Underwood A."/>
            <person name="Al-Shahib A."/>
        </authorList>
    </citation>
    <scope>NUCLEOTIDE SEQUENCE</scope>
    <source>
        <strain evidence="1">P19_London_7_VIM_2_05_10</strain>
    </source>
</reference>
<evidence type="ECO:0000313" key="3">
    <source>
        <dbReference type="EMBL" id="RMS64547.1"/>
    </source>
</evidence>
<dbReference type="Proteomes" id="UP000045039">
    <property type="component" value="Unassembled WGS sequence"/>
</dbReference>